<keyword evidence="1" id="KW-0812">Transmembrane</keyword>
<name>A0A6V8LSC7_9ACTN</name>
<dbReference type="EMBL" id="BLPG01000002">
    <property type="protein sequence ID" value="GFJ95655.1"/>
    <property type="molecule type" value="Genomic_DNA"/>
</dbReference>
<feature type="transmembrane region" description="Helical" evidence="1">
    <location>
        <begin position="43"/>
        <end position="62"/>
    </location>
</feature>
<keyword evidence="1" id="KW-0472">Membrane</keyword>
<reference evidence="2 3" key="1">
    <citation type="submission" date="2020-03" db="EMBL/GenBank/DDBJ databases">
        <title>Whole genome shotgun sequence of Phytohabitans rumicis NBRC 108638.</title>
        <authorList>
            <person name="Komaki H."/>
            <person name="Tamura T."/>
        </authorList>
    </citation>
    <scope>NUCLEOTIDE SEQUENCE [LARGE SCALE GENOMIC DNA]</scope>
    <source>
        <strain evidence="2 3">NBRC 108638</strain>
    </source>
</reference>
<proteinExistence type="predicted"/>
<reference evidence="2 3" key="2">
    <citation type="submission" date="2020-03" db="EMBL/GenBank/DDBJ databases">
        <authorList>
            <person name="Ichikawa N."/>
            <person name="Kimura A."/>
            <person name="Kitahashi Y."/>
            <person name="Uohara A."/>
        </authorList>
    </citation>
    <scope>NUCLEOTIDE SEQUENCE [LARGE SCALE GENOMIC DNA]</scope>
    <source>
        <strain evidence="2 3">NBRC 108638</strain>
    </source>
</reference>
<gene>
    <name evidence="2" type="ORF">Prum_092970</name>
</gene>
<protein>
    <submittedName>
        <fullName evidence="2">Uncharacterized protein</fullName>
    </submittedName>
</protein>
<evidence type="ECO:0000256" key="1">
    <source>
        <dbReference type="SAM" id="Phobius"/>
    </source>
</evidence>
<dbReference type="Proteomes" id="UP000482960">
    <property type="component" value="Unassembled WGS sequence"/>
</dbReference>
<dbReference type="RefSeq" id="WP_173084934.1">
    <property type="nucleotide sequence ID" value="NZ_BAABJB010000060.1"/>
</dbReference>
<evidence type="ECO:0000313" key="3">
    <source>
        <dbReference type="Proteomes" id="UP000482960"/>
    </source>
</evidence>
<comment type="caution">
    <text evidence="2">The sequence shown here is derived from an EMBL/GenBank/DDBJ whole genome shotgun (WGS) entry which is preliminary data.</text>
</comment>
<sequence length="73" mass="8298">MRHRRPERKRWEKVTEALAVAMLAIPAALIAFAGDWLWGDEWATVLLLGAFAVPPFAALWLLRRVSAARSRSR</sequence>
<organism evidence="2 3">
    <name type="scientific">Phytohabitans rumicis</name>
    <dbReference type="NCBI Taxonomy" id="1076125"/>
    <lineage>
        <taxon>Bacteria</taxon>
        <taxon>Bacillati</taxon>
        <taxon>Actinomycetota</taxon>
        <taxon>Actinomycetes</taxon>
        <taxon>Micromonosporales</taxon>
        <taxon>Micromonosporaceae</taxon>
    </lineage>
</organism>
<keyword evidence="3" id="KW-1185">Reference proteome</keyword>
<dbReference type="AlphaFoldDB" id="A0A6V8LSC7"/>
<evidence type="ECO:0000313" key="2">
    <source>
        <dbReference type="EMBL" id="GFJ95655.1"/>
    </source>
</evidence>
<accession>A0A6V8LSC7</accession>
<keyword evidence="1" id="KW-1133">Transmembrane helix</keyword>